<name>A0A080LWM9_9PROT</name>
<dbReference type="Proteomes" id="UP000020077">
    <property type="component" value="Unassembled WGS sequence"/>
</dbReference>
<proteinExistence type="predicted"/>
<gene>
    <name evidence="2" type="ORF">AW09_001733</name>
</gene>
<organism evidence="2 3">
    <name type="scientific">Candidatus Accumulibacter phosphatis</name>
    <dbReference type="NCBI Taxonomy" id="327160"/>
    <lineage>
        <taxon>Bacteria</taxon>
        <taxon>Pseudomonadati</taxon>
        <taxon>Pseudomonadota</taxon>
        <taxon>Betaproteobacteria</taxon>
        <taxon>Candidatus Accumulibacter</taxon>
    </lineage>
</organism>
<sequence length="229" mass="24036">MPVAAARCVALGKTSFEDCPRFTSSLAWTPRASPRSPPSSSEARLASTSFTFMLLCVPDPVCQTESGNSCAWRPASTSSAAAAMAPALSAGSSPSSPLTRAAAALTATSARTRSSGRRSLEIEKCSSERCVCAPQSRSAGTSMPPKESRSRRVALIVHRLSGKPAFRQCSCPFSCPYSVKPPTPSRPRSSQSSTKRSMKAATAARPTKTPKCPSQRMSASSARSLRSDA</sequence>
<feature type="region of interest" description="Disordered" evidence="1">
    <location>
        <begin position="178"/>
        <end position="229"/>
    </location>
</feature>
<feature type="compositionally biased region" description="Low complexity" evidence="1">
    <location>
        <begin position="186"/>
        <end position="229"/>
    </location>
</feature>
<protein>
    <submittedName>
        <fullName evidence="2">Uncharacterized protein</fullName>
    </submittedName>
</protein>
<evidence type="ECO:0000313" key="3">
    <source>
        <dbReference type="Proteomes" id="UP000020077"/>
    </source>
</evidence>
<dbReference type="AlphaFoldDB" id="A0A080LWM9"/>
<evidence type="ECO:0000256" key="1">
    <source>
        <dbReference type="SAM" id="MobiDB-lite"/>
    </source>
</evidence>
<reference evidence="2 3" key="1">
    <citation type="submission" date="2014-02" db="EMBL/GenBank/DDBJ databases">
        <title>Expanding our view of genomic diversity in Candidatus Accumulibacter clades.</title>
        <authorList>
            <person name="Skennerton C.T."/>
            <person name="Barr J.J."/>
            <person name="Slater F.R."/>
            <person name="Bond P.L."/>
            <person name="Tyson G.W."/>
        </authorList>
    </citation>
    <scope>NUCLEOTIDE SEQUENCE [LARGE SCALE GENOMIC DNA]</scope>
    <source>
        <strain evidence="3">BA-91</strain>
    </source>
</reference>
<accession>A0A080LWM9</accession>
<evidence type="ECO:0000313" key="2">
    <source>
        <dbReference type="EMBL" id="KFB73046.1"/>
    </source>
</evidence>
<dbReference type="EMBL" id="JDVG02000295">
    <property type="protein sequence ID" value="KFB73046.1"/>
    <property type="molecule type" value="Genomic_DNA"/>
</dbReference>
<comment type="caution">
    <text evidence="2">The sequence shown here is derived from an EMBL/GenBank/DDBJ whole genome shotgun (WGS) entry which is preliminary data.</text>
</comment>